<name>A0AAD7GEJ9_MYCRO</name>
<keyword evidence="1" id="KW-0560">Oxidoreductase</keyword>
<dbReference type="Pfam" id="PF00106">
    <property type="entry name" value="adh_short"/>
    <property type="match status" value="1"/>
</dbReference>
<organism evidence="2 3">
    <name type="scientific">Mycena rosella</name>
    <name type="common">Pink bonnet</name>
    <name type="synonym">Agaricus rosellus</name>
    <dbReference type="NCBI Taxonomy" id="1033263"/>
    <lineage>
        <taxon>Eukaryota</taxon>
        <taxon>Fungi</taxon>
        <taxon>Dikarya</taxon>
        <taxon>Basidiomycota</taxon>
        <taxon>Agaricomycotina</taxon>
        <taxon>Agaricomycetes</taxon>
        <taxon>Agaricomycetidae</taxon>
        <taxon>Agaricales</taxon>
        <taxon>Marasmiineae</taxon>
        <taxon>Mycenaceae</taxon>
        <taxon>Mycena</taxon>
    </lineage>
</organism>
<sequence length="322" mass="35031">MPARKTVSEDDLVDLHGKVVLVTGGNSGIGYATIQMLARNGAKVYMAARDEGRAAAAIKQLQDENINDGSVHWLKLDLSDPRDARRAANEVLEKEQRLDILGTFIMQLAIAPKLIVHNGFLELMVVNHISHFVLTDTLLPLMKSTAQEPGADVRIVNVTSNAHTRVKPETFSTKEAFNKDYGNSTSQFLDTYGNSKLANILHVKALQKRLDAEGVPITCLAPHPGAIKTPGSDRFLASIPRAGWFLKLLGPLVFAPPRKGAMTVAFAAAGKEVLAQRAKYQGAYLVPIATIASPSSFALDERLQKELYESTEGFVKEMATIT</sequence>
<dbReference type="GO" id="GO:0016491">
    <property type="term" value="F:oxidoreductase activity"/>
    <property type="evidence" value="ECO:0007669"/>
    <property type="project" value="UniProtKB-KW"/>
</dbReference>
<dbReference type="SUPFAM" id="SSF51735">
    <property type="entry name" value="NAD(P)-binding Rossmann-fold domains"/>
    <property type="match status" value="1"/>
</dbReference>
<dbReference type="EMBL" id="JARKIE010000107">
    <property type="protein sequence ID" value="KAJ7683577.1"/>
    <property type="molecule type" value="Genomic_DNA"/>
</dbReference>
<dbReference type="Gene3D" id="3.40.50.720">
    <property type="entry name" value="NAD(P)-binding Rossmann-like Domain"/>
    <property type="match status" value="1"/>
</dbReference>
<accession>A0AAD7GEJ9</accession>
<proteinExistence type="predicted"/>
<dbReference type="AlphaFoldDB" id="A0AAD7GEJ9"/>
<evidence type="ECO:0000313" key="2">
    <source>
        <dbReference type="EMBL" id="KAJ7683577.1"/>
    </source>
</evidence>
<keyword evidence="3" id="KW-1185">Reference proteome</keyword>
<dbReference type="PANTHER" id="PTHR43157">
    <property type="entry name" value="PHOSPHATIDYLINOSITOL-GLYCAN BIOSYNTHESIS CLASS F PROTEIN-RELATED"/>
    <property type="match status" value="1"/>
</dbReference>
<gene>
    <name evidence="2" type="ORF">B0H17DRAFT_1014303</name>
</gene>
<evidence type="ECO:0000256" key="1">
    <source>
        <dbReference type="ARBA" id="ARBA00023002"/>
    </source>
</evidence>
<dbReference type="InterPro" id="IPR036291">
    <property type="entry name" value="NAD(P)-bd_dom_sf"/>
</dbReference>
<evidence type="ECO:0000313" key="3">
    <source>
        <dbReference type="Proteomes" id="UP001221757"/>
    </source>
</evidence>
<dbReference type="PANTHER" id="PTHR43157:SF31">
    <property type="entry name" value="PHOSPHATIDYLINOSITOL-GLYCAN BIOSYNTHESIS CLASS F PROTEIN"/>
    <property type="match status" value="1"/>
</dbReference>
<comment type="caution">
    <text evidence="2">The sequence shown here is derived from an EMBL/GenBank/DDBJ whole genome shotgun (WGS) entry which is preliminary data.</text>
</comment>
<dbReference type="InterPro" id="IPR002347">
    <property type="entry name" value="SDR_fam"/>
</dbReference>
<reference evidence="2" key="1">
    <citation type="submission" date="2023-03" db="EMBL/GenBank/DDBJ databases">
        <title>Massive genome expansion in bonnet fungi (Mycena s.s.) driven by repeated elements and novel gene families across ecological guilds.</title>
        <authorList>
            <consortium name="Lawrence Berkeley National Laboratory"/>
            <person name="Harder C.B."/>
            <person name="Miyauchi S."/>
            <person name="Viragh M."/>
            <person name="Kuo A."/>
            <person name="Thoen E."/>
            <person name="Andreopoulos B."/>
            <person name="Lu D."/>
            <person name="Skrede I."/>
            <person name="Drula E."/>
            <person name="Henrissat B."/>
            <person name="Morin E."/>
            <person name="Kohler A."/>
            <person name="Barry K."/>
            <person name="LaButti K."/>
            <person name="Morin E."/>
            <person name="Salamov A."/>
            <person name="Lipzen A."/>
            <person name="Mereny Z."/>
            <person name="Hegedus B."/>
            <person name="Baldrian P."/>
            <person name="Stursova M."/>
            <person name="Weitz H."/>
            <person name="Taylor A."/>
            <person name="Grigoriev I.V."/>
            <person name="Nagy L.G."/>
            <person name="Martin F."/>
            <person name="Kauserud H."/>
        </authorList>
    </citation>
    <scope>NUCLEOTIDE SEQUENCE</scope>
    <source>
        <strain evidence="2">CBHHK067</strain>
    </source>
</reference>
<dbReference type="Proteomes" id="UP001221757">
    <property type="component" value="Unassembled WGS sequence"/>
</dbReference>
<protein>
    <submittedName>
        <fullName evidence="2">NAD-P-binding protein</fullName>
    </submittedName>
</protein>